<reference evidence="1 2" key="1">
    <citation type="submission" date="2017-03" db="EMBL/GenBank/DDBJ databases">
        <title>Genome sequence of Clostridium hungatei DSM 14427.</title>
        <authorList>
            <person name="Poehlein A."/>
            <person name="Daniel R."/>
        </authorList>
    </citation>
    <scope>NUCLEOTIDE SEQUENCE [LARGE SCALE GENOMIC DNA]</scope>
    <source>
        <strain evidence="1 2">DSM 14427</strain>
    </source>
</reference>
<protein>
    <submittedName>
        <fullName evidence="1">Uncharacterized protein</fullName>
    </submittedName>
</protein>
<proteinExistence type="predicted"/>
<gene>
    <name evidence="1" type="ORF">CLHUN_02160</name>
</gene>
<accession>A0A1V4SR96</accession>
<dbReference type="OrthoDB" id="3034639at2"/>
<dbReference type="EMBL" id="MZGX01000001">
    <property type="protein sequence ID" value="OPX46400.1"/>
    <property type="molecule type" value="Genomic_DNA"/>
</dbReference>
<evidence type="ECO:0000313" key="2">
    <source>
        <dbReference type="Proteomes" id="UP000191554"/>
    </source>
</evidence>
<keyword evidence="2" id="KW-1185">Reference proteome</keyword>
<dbReference type="Proteomes" id="UP000191554">
    <property type="component" value="Unassembled WGS sequence"/>
</dbReference>
<evidence type="ECO:0000313" key="1">
    <source>
        <dbReference type="EMBL" id="OPX46400.1"/>
    </source>
</evidence>
<name>A0A1V4SR96_RUMHU</name>
<dbReference type="STRING" id="48256.CLHUN_02160"/>
<dbReference type="RefSeq" id="WP_080062715.1">
    <property type="nucleotide sequence ID" value="NZ_MZGX01000001.1"/>
</dbReference>
<sequence length="194" mass="21612">MSYAGNFLKSRGQTCTILRDIPVNSKVSIKRSTRSSRDLGSREAYWEGLILADAALQSGEVLDILGNKYLVQSANADPASGETAFFSAKCNAVIQHMRFVEDTDENNNVIQEWQTLHADVSCYGEIITYRLRQEDPGLLDSTKYTFQVPKSLGVVLLDRFVYGEGKDNKYKVSSIDEIGMSGVSRIQLESDTRP</sequence>
<organism evidence="1 2">
    <name type="scientific">Ruminiclostridium hungatei</name>
    <name type="common">Clostridium hungatei</name>
    <dbReference type="NCBI Taxonomy" id="48256"/>
    <lineage>
        <taxon>Bacteria</taxon>
        <taxon>Bacillati</taxon>
        <taxon>Bacillota</taxon>
        <taxon>Clostridia</taxon>
        <taxon>Eubacteriales</taxon>
        <taxon>Oscillospiraceae</taxon>
        <taxon>Ruminiclostridium</taxon>
    </lineage>
</organism>
<comment type="caution">
    <text evidence="1">The sequence shown here is derived from an EMBL/GenBank/DDBJ whole genome shotgun (WGS) entry which is preliminary data.</text>
</comment>
<dbReference type="AlphaFoldDB" id="A0A1V4SR96"/>